<dbReference type="SUPFAM" id="SSF116734">
    <property type="entry name" value="DNA methylase specificity domain"/>
    <property type="match status" value="2"/>
</dbReference>
<feature type="domain" description="Type I restriction modification DNA specificity" evidence="5">
    <location>
        <begin position="12"/>
        <end position="184"/>
    </location>
</feature>
<dbReference type="PANTHER" id="PTHR30408">
    <property type="entry name" value="TYPE-1 RESTRICTION ENZYME ECOKI SPECIFICITY PROTEIN"/>
    <property type="match status" value="1"/>
</dbReference>
<dbReference type="InterPro" id="IPR000055">
    <property type="entry name" value="Restrct_endonuc_typeI_TRD"/>
</dbReference>
<organism evidence="6 7">
    <name type="scientific">Actinomadura monticuli</name>
    <dbReference type="NCBI Taxonomy" id="3097367"/>
    <lineage>
        <taxon>Bacteria</taxon>
        <taxon>Bacillati</taxon>
        <taxon>Actinomycetota</taxon>
        <taxon>Actinomycetes</taxon>
        <taxon>Streptosporangiales</taxon>
        <taxon>Thermomonosporaceae</taxon>
        <taxon>Actinomadura</taxon>
    </lineage>
</organism>
<dbReference type="Proteomes" id="UP001569963">
    <property type="component" value="Unassembled WGS sequence"/>
</dbReference>
<accession>A0ABV4QC08</accession>
<dbReference type="Gene3D" id="3.90.220.20">
    <property type="entry name" value="DNA methylase specificity domains"/>
    <property type="match status" value="2"/>
</dbReference>
<keyword evidence="7" id="KW-1185">Reference proteome</keyword>
<comment type="caution">
    <text evidence="6">The sequence shown here is derived from an EMBL/GenBank/DDBJ whole genome shotgun (WGS) entry which is preliminary data.</text>
</comment>
<gene>
    <name evidence="6" type="ORF">SM611_16895</name>
</gene>
<feature type="coiled-coil region" evidence="4">
    <location>
        <begin position="383"/>
        <end position="410"/>
    </location>
</feature>
<evidence type="ECO:0000313" key="6">
    <source>
        <dbReference type="EMBL" id="MFA1540606.1"/>
    </source>
</evidence>
<comment type="similarity">
    <text evidence="1">Belongs to the type-I restriction system S methylase family.</text>
</comment>
<dbReference type="InterPro" id="IPR044946">
    <property type="entry name" value="Restrct_endonuc_typeI_TRD_sf"/>
</dbReference>
<evidence type="ECO:0000256" key="1">
    <source>
        <dbReference type="ARBA" id="ARBA00010923"/>
    </source>
</evidence>
<keyword evidence="6" id="KW-0540">Nuclease</keyword>
<dbReference type="CDD" id="cd17248">
    <property type="entry name" value="RMtype1_S_AmiI-TRD2-CR2_like"/>
    <property type="match status" value="1"/>
</dbReference>
<keyword evidence="2" id="KW-0680">Restriction system</keyword>
<protein>
    <submittedName>
        <fullName evidence="6">Restriction endonuclease subunit S</fullName>
        <ecNumber evidence="6">3.1.21.-</ecNumber>
    </submittedName>
</protein>
<keyword evidence="3" id="KW-0238">DNA-binding</keyword>
<dbReference type="PANTHER" id="PTHR30408:SF12">
    <property type="entry name" value="TYPE I RESTRICTION ENZYME MJAVIII SPECIFICITY SUBUNIT"/>
    <property type="match status" value="1"/>
</dbReference>
<sequence>MILDLAPWLENSRWQTVPISFLARQGTGHTPSRQHPEYWENCTIPWITLADVWQLRDGTRHTVTETKEKISLLGLAHSAAVVHPKGTVILSRTASVGFSGIMGADMATSQDFATWTCGPKLLPRFLLHALRAMAPDLKRLAAGSTHKTIYMPDIERLRIPVPALEEQRRIADFLDAETAHIDRLSALRSKQVELVGERASSLIAGRVEELASVNGWIRLKRGLRSIEQGWSPQCHDIEAGVDECAVLKTSAVSSGVFRGEQHKLLPPELEPDLRYLVRDGDLLMTRGSGSPRLVGVAAVADTKGRKLLLSDLLYRLRLHPGWSSTFVASVLASSPVRSRMRLLMRGQSGQTIKLRAEDIREISIPRLAVDDQSGWAKEVDRVRAEANALMRSLERSIELLEERRRAVVTAAVTGELDVTTAGRGSFV</sequence>
<name>A0ABV4QC08_9ACTN</name>
<keyword evidence="4" id="KW-0175">Coiled coil</keyword>
<dbReference type="Pfam" id="PF01420">
    <property type="entry name" value="Methylase_S"/>
    <property type="match status" value="1"/>
</dbReference>
<dbReference type="GO" id="GO:0004519">
    <property type="term" value="F:endonuclease activity"/>
    <property type="evidence" value="ECO:0007669"/>
    <property type="project" value="UniProtKB-KW"/>
</dbReference>
<dbReference type="RefSeq" id="WP_371950519.1">
    <property type="nucleotide sequence ID" value="NZ_JAXCEI010000007.1"/>
</dbReference>
<keyword evidence="6" id="KW-0255">Endonuclease</keyword>
<evidence type="ECO:0000256" key="4">
    <source>
        <dbReference type="SAM" id="Coils"/>
    </source>
</evidence>
<evidence type="ECO:0000259" key="5">
    <source>
        <dbReference type="Pfam" id="PF01420"/>
    </source>
</evidence>
<keyword evidence="6" id="KW-0378">Hydrolase</keyword>
<dbReference type="EC" id="3.1.21.-" evidence="6"/>
<evidence type="ECO:0000256" key="2">
    <source>
        <dbReference type="ARBA" id="ARBA00022747"/>
    </source>
</evidence>
<dbReference type="EMBL" id="JAXCEI010000007">
    <property type="protein sequence ID" value="MFA1540606.1"/>
    <property type="molecule type" value="Genomic_DNA"/>
</dbReference>
<evidence type="ECO:0000256" key="3">
    <source>
        <dbReference type="ARBA" id="ARBA00023125"/>
    </source>
</evidence>
<dbReference type="GO" id="GO:0016787">
    <property type="term" value="F:hydrolase activity"/>
    <property type="evidence" value="ECO:0007669"/>
    <property type="project" value="UniProtKB-KW"/>
</dbReference>
<proteinExistence type="inferred from homology"/>
<evidence type="ECO:0000313" key="7">
    <source>
        <dbReference type="Proteomes" id="UP001569963"/>
    </source>
</evidence>
<reference evidence="6 7" key="1">
    <citation type="submission" date="2023-11" db="EMBL/GenBank/DDBJ databases">
        <title>Actinomadura monticuli sp. nov., isolated from volcanic ash.</title>
        <authorList>
            <person name="Lee S.D."/>
            <person name="Yang H."/>
            <person name="Kim I.S."/>
        </authorList>
    </citation>
    <scope>NUCLEOTIDE SEQUENCE [LARGE SCALE GENOMIC DNA]</scope>
    <source>
        <strain evidence="6 7">DLS-62</strain>
    </source>
</reference>
<dbReference type="InterPro" id="IPR052021">
    <property type="entry name" value="Type-I_RS_S_subunit"/>
</dbReference>